<protein>
    <submittedName>
        <fullName evidence="1">Uncharacterized protein</fullName>
    </submittedName>
</protein>
<evidence type="ECO:0000313" key="2">
    <source>
        <dbReference type="Proteomes" id="UP000295620"/>
    </source>
</evidence>
<evidence type="ECO:0000313" key="1">
    <source>
        <dbReference type="EMBL" id="TDQ11717.1"/>
    </source>
</evidence>
<accession>A0A4R6T036</accession>
<keyword evidence="2" id="KW-1185">Reference proteome</keyword>
<dbReference type="RefSeq" id="WP_133574767.1">
    <property type="nucleotide sequence ID" value="NZ_SNYC01000003.1"/>
</dbReference>
<dbReference type="EMBL" id="SNYC01000003">
    <property type="protein sequence ID" value="TDQ11717.1"/>
    <property type="molecule type" value="Genomic_DNA"/>
</dbReference>
<sequence length="173" mass="19307">MNKKFIFICLVLAGIADITSAQENLKIAWPGEYKWKIGSDQKSGNTRMVELLPGNESMNNWTIIGTMVSMIGSTSVSVEQAMKMTYNQTLKNAPQAKLKMIEKGIKSGSSWVLFRIESPKFNNSAIPESQLYYIIQGKQALYSNFVAIKQPALGVLFVEKWAKVFKNSMLAGK</sequence>
<dbReference type="AlphaFoldDB" id="A0A4R6T036"/>
<dbReference type="Proteomes" id="UP000295620">
    <property type="component" value="Unassembled WGS sequence"/>
</dbReference>
<proteinExistence type="predicted"/>
<dbReference type="OrthoDB" id="645785at2"/>
<name>A0A4R6T036_9SPHI</name>
<organism evidence="1 2">
    <name type="scientific">Pedobacter metabolipauper</name>
    <dbReference type="NCBI Taxonomy" id="425513"/>
    <lineage>
        <taxon>Bacteria</taxon>
        <taxon>Pseudomonadati</taxon>
        <taxon>Bacteroidota</taxon>
        <taxon>Sphingobacteriia</taxon>
        <taxon>Sphingobacteriales</taxon>
        <taxon>Sphingobacteriaceae</taxon>
        <taxon>Pedobacter</taxon>
    </lineage>
</organism>
<reference evidence="1 2" key="1">
    <citation type="submission" date="2019-03" db="EMBL/GenBank/DDBJ databases">
        <title>Genomic Encyclopedia of Archaeal and Bacterial Type Strains, Phase II (KMG-II): from individual species to whole genera.</title>
        <authorList>
            <person name="Goeker M."/>
        </authorList>
    </citation>
    <scope>NUCLEOTIDE SEQUENCE [LARGE SCALE GENOMIC DNA]</scope>
    <source>
        <strain evidence="1 2">DSM 19035</strain>
    </source>
</reference>
<comment type="caution">
    <text evidence="1">The sequence shown here is derived from an EMBL/GenBank/DDBJ whole genome shotgun (WGS) entry which is preliminary data.</text>
</comment>
<gene>
    <name evidence="1" type="ORF">ATK78_0844</name>
</gene>